<reference evidence="6 7" key="1">
    <citation type="journal article" date="2013" name="Genome Announc.">
        <title>Draft Genome Sequence of the Methanotrophic Gammaproteobacterium Methyloglobulus morosus DSM 22980 Strain KoM1.</title>
        <authorList>
            <person name="Poehlein A."/>
            <person name="Deutzmann J.S."/>
            <person name="Daniel R."/>
            <person name="Simeonova D.D."/>
        </authorList>
    </citation>
    <scope>NUCLEOTIDE SEQUENCE [LARGE SCALE GENOMIC DNA]</scope>
    <source>
        <strain evidence="6 7">KoM1</strain>
    </source>
</reference>
<dbReference type="EMBL" id="AYLO01000049">
    <property type="protein sequence ID" value="ESS72692.1"/>
    <property type="molecule type" value="Genomic_DNA"/>
</dbReference>
<evidence type="ECO:0000259" key="5">
    <source>
        <dbReference type="PROSITE" id="PS51635"/>
    </source>
</evidence>
<protein>
    <submittedName>
        <fullName evidence="6">Patatin</fullName>
    </submittedName>
</protein>
<accession>V5C2L1</accession>
<proteinExistence type="predicted"/>
<dbReference type="InterPro" id="IPR016035">
    <property type="entry name" value="Acyl_Trfase/lysoPLipase"/>
</dbReference>
<dbReference type="Proteomes" id="UP000017842">
    <property type="component" value="Unassembled WGS sequence"/>
</dbReference>
<keyword evidence="2 4" id="KW-0442">Lipid degradation</keyword>
<dbReference type="AlphaFoldDB" id="V5C2L1"/>
<keyword evidence="1 4" id="KW-0378">Hydrolase</keyword>
<dbReference type="SUPFAM" id="SSF52151">
    <property type="entry name" value="FabD/lysophospholipase-like"/>
    <property type="match status" value="1"/>
</dbReference>
<dbReference type="PROSITE" id="PS51635">
    <property type="entry name" value="PNPLA"/>
    <property type="match status" value="1"/>
</dbReference>
<dbReference type="OrthoDB" id="9807112at2"/>
<dbReference type="PANTHER" id="PTHR24185:SF1">
    <property type="entry name" value="CALCIUM-INDEPENDENT PHOSPHOLIPASE A2-GAMMA"/>
    <property type="match status" value="1"/>
</dbReference>
<dbReference type="RefSeq" id="WP_023494281.1">
    <property type="nucleotide sequence ID" value="NZ_AYLO01000049.1"/>
</dbReference>
<feature type="active site" description="Nucleophile" evidence="4">
    <location>
        <position position="64"/>
    </location>
</feature>
<comment type="caution">
    <text evidence="6">The sequence shown here is derived from an EMBL/GenBank/DDBJ whole genome shotgun (WGS) entry which is preliminary data.</text>
</comment>
<dbReference type="GO" id="GO:0004620">
    <property type="term" value="F:phospholipase activity"/>
    <property type="evidence" value="ECO:0007669"/>
    <property type="project" value="TreeGrafter"/>
</dbReference>
<dbReference type="STRING" id="1116472.MGMO_50c00080"/>
<dbReference type="Pfam" id="PF01734">
    <property type="entry name" value="Patatin"/>
    <property type="match status" value="1"/>
</dbReference>
<feature type="domain" description="PNPLA" evidence="5">
    <location>
        <begin position="18"/>
        <end position="226"/>
    </location>
</feature>
<name>V5C2L1_9GAMM</name>
<feature type="short sequence motif" description="GXGXXG" evidence="4">
    <location>
        <begin position="22"/>
        <end position="27"/>
    </location>
</feature>
<dbReference type="eggNOG" id="COG3621">
    <property type="taxonomic scope" value="Bacteria"/>
</dbReference>
<keyword evidence="7" id="KW-1185">Reference proteome</keyword>
<dbReference type="PANTHER" id="PTHR24185">
    <property type="entry name" value="CALCIUM-INDEPENDENT PHOSPHOLIPASE A2-GAMMA"/>
    <property type="match status" value="1"/>
</dbReference>
<dbReference type="PATRIC" id="fig|1116472.3.peg.1473"/>
<evidence type="ECO:0000313" key="7">
    <source>
        <dbReference type="Proteomes" id="UP000017842"/>
    </source>
</evidence>
<evidence type="ECO:0000256" key="4">
    <source>
        <dbReference type="PROSITE-ProRule" id="PRU01161"/>
    </source>
</evidence>
<evidence type="ECO:0000256" key="1">
    <source>
        <dbReference type="ARBA" id="ARBA00022801"/>
    </source>
</evidence>
<feature type="active site" description="Proton acceptor" evidence="4">
    <location>
        <position position="212"/>
    </location>
</feature>
<evidence type="ECO:0000256" key="3">
    <source>
        <dbReference type="ARBA" id="ARBA00023098"/>
    </source>
</evidence>
<evidence type="ECO:0000256" key="2">
    <source>
        <dbReference type="ARBA" id="ARBA00022963"/>
    </source>
</evidence>
<keyword evidence="3 4" id="KW-0443">Lipid metabolism</keyword>
<feature type="short sequence motif" description="GXSXG" evidence="4">
    <location>
        <begin position="62"/>
        <end position="66"/>
    </location>
</feature>
<organism evidence="6 7">
    <name type="scientific">Methyloglobulus morosus KoM1</name>
    <dbReference type="NCBI Taxonomy" id="1116472"/>
    <lineage>
        <taxon>Bacteria</taxon>
        <taxon>Pseudomonadati</taxon>
        <taxon>Pseudomonadota</taxon>
        <taxon>Gammaproteobacteria</taxon>
        <taxon>Methylococcales</taxon>
        <taxon>Methylococcaceae</taxon>
        <taxon>Methyloglobulus</taxon>
    </lineage>
</organism>
<dbReference type="Gene3D" id="3.40.1090.10">
    <property type="entry name" value="Cytosolic phospholipase A2 catalytic domain"/>
    <property type="match status" value="1"/>
</dbReference>
<sequence>MNQYLENRMKAPGPKKILACDGGGILGLMSVEILAKIETDLRAKLGKDQNFVLADYFDFVCGTSTGAIIATCIASGMSMAKVRQFYVNSGKQMFDKASLLNRLKFNYNDEPLAKQLRAAFNEQLNETDAKLGSEHLKTLLMMVMRNHNTDSPWPVSNNPYAKYNDRQRKDCNLNLPLWRLVRASTAAPTYFPPEIITFAEGTPEEYNFIFVDGGVTTYNNPAYLAFQMATTKPYAVNWPTGSDNLLIVSIGTGNASKASPNLGLDDMNLIHFAQNIPSALMNAATAGWDMTCRVLGECRHGGVIDHEFGDMVMPSQSDHNFTGPKLFTYMRYDPDVTLEGLKAIGISDIDPAKMQQMDSVENISQIQRVGIEYAKHHINTTHFQGFI</sequence>
<evidence type="ECO:0000313" key="6">
    <source>
        <dbReference type="EMBL" id="ESS72692.1"/>
    </source>
</evidence>
<gene>
    <name evidence="6" type="ORF">MGMO_50c00080</name>
</gene>
<dbReference type="InterPro" id="IPR002641">
    <property type="entry name" value="PNPLA_dom"/>
</dbReference>
<dbReference type="GO" id="GO:0016020">
    <property type="term" value="C:membrane"/>
    <property type="evidence" value="ECO:0007669"/>
    <property type="project" value="TreeGrafter"/>
</dbReference>
<dbReference type="GO" id="GO:0006631">
    <property type="term" value="P:fatty acid metabolic process"/>
    <property type="evidence" value="ECO:0007669"/>
    <property type="project" value="TreeGrafter"/>
</dbReference>
<dbReference type="GO" id="GO:0016042">
    <property type="term" value="P:lipid catabolic process"/>
    <property type="evidence" value="ECO:0007669"/>
    <property type="project" value="UniProtKB-UniRule"/>
</dbReference>
<feature type="short sequence motif" description="DGA/G" evidence="4">
    <location>
        <begin position="212"/>
        <end position="214"/>
    </location>
</feature>